<keyword evidence="3" id="KW-1185">Reference proteome</keyword>
<evidence type="ECO:0000313" key="3">
    <source>
        <dbReference type="Proteomes" id="UP001229421"/>
    </source>
</evidence>
<gene>
    <name evidence="2" type="ORF">QVD17_35256</name>
</gene>
<comment type="caution">
    <text evidence="2">The sequence shown here is derived from an EMBL/GenBank/DDBJ whole genome shotgun (WGS) entry which is preliminary data.</text>
</comment>
<name>A0AAD8JZK8_TARER</name>
<evidence type="ECO:0000313" key="2">
    <source>
        <dbReference type="EMBL" id="KAK1413482.1"/>
    </source>
</evidence>
<reference evidence="2" key="1">
    <citation type="journal article" date="2023" name="bioRxiv">
        <title>Improved chromosome-level genome assembly for marigold (Tagetes erecta).</title>
        <authorList>
            <person name="Jiang F."/>
            <person name="Yuan L."/>
            <person name="Wang S."/>
            <person name="Wang H."/>
            <person name="Xu D."/>
            <person name="Wang A."/>
            <person name="Fan W."/>
        </authorList>
    </citation>
    <scope>NUCLEOTIDE SEQUENCE</scope>
    <source>
        <strain evidence="2">WSJ</strain>
        <tissue evidence="2">Leaf</tissue>
    </source>
</reference>
<accession>A0AAD8JZK8</accession>
<dbReference type="EMBL" id="JAUHHV010000009">
    <property type="protein sequence ID" value="KAK1413482.1"/>
    <property type="molecule type" value="Genomic_DNA"/>
</dbReference>
<keyword evidence="1" id="KW-1133">Transmembrane helix</keyword>
<organism evidence="2 3">
    <name type="scientific">Tagetes erecta</name>
    <name type="common">African marigold</name>
    <dbReference type="NCBI Taxonomy" id="13708"/>
    <lineage>
        <taxon>Eukaryota</taxon>
        <taxon>Viridiplantae</taxon>
        <taxon>Streptophyta</taxon>
        <taxon>Embryophyta</taxon>
        <taxon>Tracheophyta</taxon>
        <taxon>Spermatophyta</taxon>
        <taxon>Magnoliopsida</taxon>
        <taxon>eudicotyledons</taxon>
        <taxon>Gunneridae</taxon>
        <taxon>Pentapetalae</taxon>
        <taxon>asterids</taxon>
        <taxon>campanulids</taxon>
        <taxon>Asterales</taxon>
        <taxon>Asteraceae</taxon>
        <taxon>Asteroideae</taxon>
        <taxon>Heliantheae alliance</taxon>
        <taxon>Tageteae</taxon>
        <taxon>Tagetes</taxon>
    </lineage>
</organism>
<sequence length="88" mass="10723">MRKKYCLKPKENKNEKAKRPWDDVFLLLCQFLEQTLEPHPFPSYKQSLRFNRFCQKPIFLCRYIKKENIFLTLSSILAVFQFCVLLFI</sequence>
<dbReference type="AlphaFoldDB" id="A0AAD8JZK8"/>
<keyword evidence="1" id="KW-0472">Membrane</keyword>
<proteinExistence type="predicted"/>
<feature type="transmembrane region" description="Helical" evidence="1">
    <location>
        <begin position="69"/>
        <end position="87"/>
    </location>
</feature>
<evidence type="ECO:0000256" key="1">
    <source>
        <dbReference type="SAM" id="Phobius"/>
    </source>
</evidence>
<keyword evidence="1" id="KW-0812">Transmembrane</keyword>
<protein>
    <submittedName>
        <fullName evidence="2">Uncharacterized protein</fullName>
    </submittedName>
</protein>
<dbReference type="Proteomes" id="UP001229421">
    <property type="component" value="Unassembled WGS sequence"/>
</dbReference>